<gene>
    <name evidence="2" type="ORF">MELIAE_LOCUS1507</name>
</gene>
<evidence type="ECO:0000256" key="1">
    <source>
        <dbReference type="SAM" id="MobiDB-lite"/>
    </source>
</evidence>
<reference evidence="2" key="1">
    <citation type="submission" date="2021-12" db="EMBL/GenBank/DDBJ databases">
        <authorList>
            <person name="King R."/>
        </authorList>
    </citation>
    <scope>NUCLEOTIDE SEQUENCE</scope>
</reference>
<evidence type="ECO:0000313" key="2">
    <source>
        <dbReference type="EMBL" id="CAH0547528.1"/>
    </source>
</evidence>
<dbReference type="OrthoDB" id="6756318at2759"/>
<dbReference type="EMBL" id="OV121132">
    <property type="protein sequence ID" value="CAH0547528.1"/>
    <property type="molecule type" value="Genomic_DNA"/>
</dbReference>
<proteinExistence type="predicted"/>
<organism evidence="2 3">
    <name type="scientific">Brassicogethes aeneus</name>
    <name type="common">Rape pollen beetle</name>
    <name type="synonym">Meligethes aeneus</name>
    <dbReference type="NCBI Taxonomy" id="1431903"/>
    <lineage>
        <taxon>Eukaryota</taxon>
        <taxon>Metazoa</taxon>
        <taxon>Ecdysozoa</taxon>
        <taxon>Arthropoda</taxon>
        <taxon>Hexapoda</taxon>
        <taxon>Insecta</taxon>
        <taxon>Pterygota</taxon>
        <taxon>Neoptera</taxon>
        <taxon>Endopterygota</taxon>
        <taxon>Coleoptera</taxon>
        <taxon>Polyphaga</taxon>
        <taxon>Cucujiformia</taxon>
        <taxon>Nitidulidae</taxon>
        <taxon>Meligethinae</taxon>
        <taxon>Brassicogethes</taxon>
    </lineage>
</organism>
<accession>A0A9P0APV6</accession>
<feature type="region of interest" description="Disordered" evidence="1">
    <location>
        <begin position="125"/>
        <end position="156"/>
    </location>
</feature>
<keyword evidence="3" id="KW-1185">Reference proteome</keyword>
<dbReference type="Proteomes" id="UP001154078">
    <property type="component" value="Chromosome 1"/>
</dbReference>
<evidence type="ECO:0000313" key="3">
    <source>
        <dbReference type="Proteomes" id="UP001154078"/>
    </source>
</evidence>
<dbReference type="AlphaFoldDB" id="A0A9P0APV6"/>
<sequence length="234" mass="26534">MQVTQQTQTREVNCCLLRKCVNNNCQETFTCGVGCQASQQPAERPRPDPTFTQDETSRDLYNYIMTHFNTNESPVDTEYVHQPQGHQQPCIGNACRNPTQTQKPFLPGRYPSGGPEFDIPDSQTIPGIVLGKEPTTPKSTTMKDREPMTEKPTKQENCPKVNTIQFPEDEEDFGPTPGYDKKTGYIYNKCDKGSCVPIEKSCKKCPDPFEPDFKLYNVKKECFNCYQIPCVPPK</sequence>
<protein>
    <submittedName>
        <fullName evidence="2">Uncharacterized protein</fullName>
    </submittedName>
</protein>
<name>A0A9P0APV6_BRAAE</name>
<feature type="compositionally biased region" description="Basic and acidic residues" evidence="1">
    <location>
        <begin position="141"/>
        <end position="154"/>
    </location>
</feature>